<reference evidence="1" key="1">
    <citation type="submission" date="2022-08" db="EMBL/GenBank/DDBJ databases">
        <title>Genome Sequence of Lecanicillium fungicola.</title>
        <authorList>
            <person name="Buettner E."/>
        </authorList>
    </citation>
    <scope>NUCLEOTIDE SEQUENCE</scope>
    <source>
        <strain evidence="1">Babe33</strain>
    </source>
</reference>
<keyword evidence="2" id="KW-1185">Reference proteome</keyword>
<evidence type="ECO:0000313" key="2">
    <source>
        <dbReference type="Proteomes" id="UP001143910"/>
    </source>
</evidence>
<protein>
    <submittedName>
        <fullName evidence="1">Uncharacterized protein</fullName>
    </submittedName>
</protein>
<dbReference type="EMBL" id="JANJQO010000560">
    <property type="protein sequence ID" value="KAJ2976624.1"/>
    <property type="molecule type" value="Genomic_DNA"/>
</dbReference>
<name>A0ACC1NCI0_9HYPO</name>
<accession>A0ACC1NCI0</accession>
<evidence type="ECO:0000313" key="1">
    <source>
        <dbReference type="EMBL" id="KAJ2976624.1"/>
    </source>
</evidence>
<sequence>MATAASITTVFSVVGRTVNVAPRTENAECGIGKCQSGACAEYPSTTSQAPATSTSSVPLPSPYSPSPDGTCAGLPKYKCTGTKFKYGECCGATGYCGFSEWECSDSLGCQADYGFCDKTVKVINDKGDPKVVFKDDFKSGELNSRWTQYGGSFSIFGKTFLMGNSTADPDGKLLVNNIALDDVFINATVINLVTSKGDVGFLFRVSDPGTGVGRYSGYYAGIADNFVTLGDADGLFLTELARTQVTIGSGKSYHFAVKAVGSSIALFVDDMVVPKLAIQDSRHRSGMCGIHVFGTIGWFTNMMVTQL</sequence>
<proteinExistence type="predicted"/>
<organism evidence="1 2">
    <name type="scientific">Zarea fungicola</name>
    <dbReference type="NCBI Taxonomy" id="93591"/>
    <lineage>
        <taxon>Eukaryota</taxon>
        <taxon>Fungi</taxon>
        <taxon>Dikarya</taxon>
        <taxon>Ascomycota</taxon>
        <taxon>Pezizomycotina</taxon>
        <taxon>Sordariomycetes</taxon>
        <taxon>Hypocreomycetidae</taxon>
        <taxon>Hypocreales</taxon>
        <taxon>Cordycipitaceae</taxon>
        <taxon>Zarea</taxon>
    </lineage>
</organism>
<comment type="caution">
    <text evidence="1">The sequence shown here is derived from an EMBL/GenBank/DDBJ whole genome shotgun (WGS) entry which is preliminary data.</text>
</comment>
<gene>
    <name evidence="1" type="ORF">NQ176_g4843</name>
</gene>
<dbReference type="Proteomes" id="UP001143910">
    <property type="component" value="Unassembled WGS sequence"/>
</dbReference>